<organism evidence="2 3">
    <name type="scientific">Pleurodeles waltl</name>
    <name type="common">Iberian ribbed newt</name>
    <dbReference type="NCBI Taxonomy" id="8319"/>
    <lineage>
        <taxon>Eukaryota</taxon>
        <taxon>Metazoa</taxon>
        <taxon>Chordata</taxon>
        <taxon>Craniata</taxon>
        <taxon>Vertebrata</taxon>
        <taxon>Euteleostomi</taxon>
        <taxon>Amphibia</taxon>
        <taxon>Batrachia</taxon>
        <taxon>Caudata</taxon>
        <taxon>Salamandroidea</taxon>
        <taxon>Salamandridae</taxon>
        <taxon>Pleurodelinae</taxon>
        <taxon>Pleurodeles</taxon>
    </lineage>
</organism>
<evidence type="ECO:0000256" key="1">
    <source>
        <dbReference type="SAM" id="MobiDB-lite"/>
    </source>
</evidence>
<comment type="caution">
    <text evidence="2">The sequence shown here is derived from an EMBL/GenBank/DDBJ whole genome shotgun (WGS) entry which is preliminary data.</text>
</comment>
<evidence type="ECO:0000313" key="2">
    <source>
        <dbReference type="EMBL" id="KAJ1122071.1"/>
    </source>
</evidence>
<keyword evidence="3" id="KW-1185">Reference proteome</keyword>
<evidence type="ECO:0000313" key="3">
    <source>
        <dbReference type="Proteomes" id="UP001066276"/>
    </source>
</evidence>
<feature type="compositionally biased region" description="Polar residues" evidence="1">
    <location>
        <begin position="49"/>
        <end position="62"/>
    </location>
</feature>
<dbReference type="AlphaFoldDB" id="A0AAV7P1P8"/>
<proteinExistence type="predicted"/>
<protein>
    <submittedName>
        <fullName evidence="2">Uncharacterized protein</fullName>
    </submittedName>
</protein>
<dbReference type="EMBL" id="JANPWB010000011">
    <property type="protein sequence ID" value="KAJ1122071.1"/>
    <property type="molecule type" value="Genomic_DNA"/>
</dbReference>
<feature type="region of interest" description="Disordered" evidence="1">
    <location>
        <begin position="1"/>
        <end position="71"/>
    </location>
</feature>
<name>A0AAV7P1P8_PLEWA</name>
<feature type="compositionally biased region" description="Basic residues" evidence="1">
    <location>
        <begin position="1"/>
        <end position="13"/>
    </location>
</feature>
<sequence>MTKRTPRRPRRQNATRAATLQEERGSLRCVQGAGKRGTRGSGSSGGEGNYTQRYQVTGTNEEGSCGATKKA</sequence>
<dbReference type="Proteomes" id="UP001066276">
    <property type="component" value="Chromosome 7"/>
</dbReference>
<accession>A0AAV7P1P8</accession>
<gene>
    <name evidence="2" type="ORF">NDU88_000575</name>
</gene>
<reference evidence="2" key="1">
    <citation type="journal article" date="2022" name="bioRxiv">
        <title>Sequencing and chromosome-scale assembly of the giantPleurodeles waltlgenome.</title>
        <authorList>
            <person name="Brown T."/>
            <person name="Elewa A."/>
            <person name="Iarovenko S."/>
            <person name="Subramanian E."/>
            <person name="Araus A.J."/>
            <person name="Petzold A."/>
            <person name="Susuki M."/>
            <person name="Suzuki K.-i.T."/>
            <person name="Hayashi T."/>
            <person name="Toyoda A."/>
            <person name="Oliveira C."/>
            <person name="Osipova E."/>
            <person name="Leigh N.D."/>
            <person name="Simon A."/>
            <person name="Yun M.H."/>
        </authorList>
    </citation>
    <scope>NUCLEOTIDE SEQUENCE</scope>
    <source>
        <strain evidence="2">20211129_DDA</strain>
        <tissue evidence="2">Liver</tissue>
    </source>
</reference>
<feature type="compositionally biased region" description="Gly residues" evidence="1">
    <location>
        <begin position="39"/>
        <end position="48"/>
    </location>
</feature>